<dbReference type="Proteomes" id="UP000593572">
    <property type="component" value="Unassembled WGS sequence"/>
</dbReference>
<sequence>MPGAYPIPYMYPNPYMFPFPSPMPNGLHEAPSRSSSYYQSLSPYEIQTPLPWVMQTSPYSLFYQGGSSS</sequence>
<comment type="caution">
    <text evidence="1">The sequence shown here is derived from an EMBL/GenBank/DDBJ whole genome shotgun (WGS) entry which is preliminary data.</text>
</comment>
<gene>
    <name evidence="1" type="ORF">Golob_011892</name>
</gene>
<accession>A0A7J8MR61</accession>
<keyword evidence="2" id="KW-1185">Reference proteome</keyword>
<protein>
    <submittedName>
        <fullName evidence="1">Uncharacterized protein</fullName>
    </submittedName>
</protein>
<dbReference type="AlphaFoldDB" id="A0A7J8MR61"/>
<proteinExistence type="predicted"/>
<dbReference type="EMBL" id="JABEZX010000009">
    <property type="protein sequence ID" value="MBA0567136.1"/>
    <property type="molecule type" value="Genomic_DNA"/>
</dbReference>
<organism evidence="1 2">
    <name type="scientific">Gossypium lobatum</name>
    <dbReference type="NCBI Taxonomy" id="34289"/>
    <lineage>
        <taxon>Eukaryota</taxon>
        <taxon>Viridiplantae</taxon>
        <taxon>Streptophyta</taxon>
        <taxon>Embryophyta</taxon>
        <taxon>Tracheophyta</taxon>
        <taxon>Spermatophyta</taxon>
        <taxon>Magnoliopsida</taxon>
        <taxon>eudicotyledons</taxon>
        <taxon>Gunneridae</taxon>
        <taxon>Pentapetalae</taxon>
        <taxon>rosids</taxon>
        <taxon>malvids</taxon>
        <taxon>Malvales</taxon>
        <taxon>Malvaceae</taxon>
        <taxon>Malvoideae</taxon>
        <taxon>Gossypium</taxon>
    </lineage>
</organism>
<evidence type="ECO:0000313" key="1">
    <source>
        <dbReference type="EMBL" id="MBA0567136.1"/>
    </source>
</evidence>
<evidence type="ECO:0000313" key="2">
    <source>
        <dbReference type="Proteomes" id="UP000593572"/>
    </source>
</evidence>
<reference evidence="1 2" key="1">
    <citation type="journal article" date="2019" name="Genome Biol. Evol.">
        <title>Insights into the evolution of the New World diploid cottons (Gossypium, subgenus Houzingenia) based on genome sequencing.</title>
        <authorList>
            <person name="Grover C.E."/>
            <person name="Arick M.A. 2nd"/>
            <person name="Thrash A."/>
            <person name="Conover J.L."/>
            <person name="Sanders W.S."/>
            <person name="Peterson D.G."/>
            <person name="Frelichowski J.E."/>
            <person name="Scheffler J.A."/>
            <person name="Scheffler B.E."/>
            <person name="Wendel J.F."/>
        </authorList>
    </citation>
    <scope>NUCLEOTIDE SEQUENCE [LARGE SCALE GENOMIC DNA]</scope>
    <source>
        <strain evidence="1">157</strain>
        <tissue evidence="1">Leaf</tissue>
    </source>
</reference>
<name>A0A7J8MR61_9ROSI</name>